<dbReference type="PRINTS" id="PR00348">
    <property type="entry name" value="UBIQUITIN"/>
</dbReference>
<reference evidence="2 3" key="1">
    <citation type="submission" date="2021-04" db="EMBL/GenBank/DDBJ databases">
        <authorList>
            <person name="Bliznina A."/>
        </authorList>
    </citation>
    <scope>NUCLEOTIDE SEQUENCE [LARGE SCALE GENOMIC DNA]</scope>
</reference>
<dbReference type="InterPro" id="IPR050158">
    <property type="entry name" value="Ubiquitin_ubiquitin-like"/>
</dbReference>
<protein>
    <submittedName>
        <fullName evidence="2">Oidioi.mRNA.OKI2018_I69.chr1.g571.t1.cds</fullName>
    </submittedName>
</protein>
<dbReference type="SMART" id="SM00213">
    <property type="entry name" value="UBQ"/>
    <property type="match status" value="1"/>
</dbReference>
<dbReference type="SUPFAM" id="SSF54236">
    <property type="entry name" value="Ubiquitin-like"/>
    <property type="match status" value="1"/>
</dbReference>
<dbReference type="InterPro" id="IPR029071">
    <property type="entry name" value="Ubiquitin-like_domsf"/>
</dbReference>
<dbReference type="PANTHER" id="PTHR10666">
    <property type="entry name" value="UBIQUITIN"/>
    <property type="match status" value="1"/>
</dbReference>
<dbReference type="EMBL" id="OU015566">
    <property type="protein sequence ID" value="CAG5103006.1"/>
    <property type="molecule type" value="Genomic_DNA"/>
</dbReference>
<keyword evidence="3" id="KW-1185">Reference proteome</keyword>
<evidence type="ECO:0000313" key="2">
    <source>
        <dbReference type="EMBL" id="CAG5103006.1"/>
    </source>
</evidence>
<dbReference type="Proteomes" id="UP001158576">
    <property type="component" value="Chromosome 1"/>
</dbReference>
<sequence length="174" mass="20066">MFLFVKTVTGKTHRLNVNNSDTIENVKAKFQDKEGVPPDQQRLIFAGMQLEDGKTLAFYNIKDWTTIHCVLRLIGGVTAFKRHSPFYRELRATEGLTEETEQLLQVLAWNISTIDVKTIRSIFPGIIRRVINLENLQSLADSFDDLFMLRVKIAGRFSRRFVDAIISKYFLIVL</sequence>
<accession>A0ABN7SUI0</accession>
<dbReference type="Pfam" id="PF00240">
    <property type="entry name" value="ubiquitin"/>
    <property type="match status" value="1"/>
</dbReference>
<feature type="domain" description="Ubiquitin-like" evidence="1">
    <location>
        <begin position="1"/>
        <end position="76"/>
    </location>
</feature>
<dbReference type="PROSITE" id="PS50053">
    <property type="entry name" value="UBIQUITIN_2"/>
    <property type="match status" value="1"/>
</dbReference>
<organism evidence="2 3">
    <name type="scientific">Oikopleura dioica</name>
    <name type="common">Tunicate</name>
    <dbReference type="NCBI Taxonomy" id="34765"/>
    <lineage>
        <taxon>Eukaryota</taxon>
        <taxon>Metazoa</taxon>
        <taxon>Chordata</taxon>
        <taxon>Tunicata</taxon>
        <taxon>Appendicularia</taxon>
        <taxon>Copelata</taxon>
        <taxon>Oikopleuridae</taxon>
        <taxon>Oikopleura</taxon>
    </lineage>
</organism>
<proteinExistence type="predicted"/>
<evidence type="ECO:0000259" key="1">
    <source>
        <dbReference type="PROSITE" id="PS50053"/>
    </source>
</evidence>
<evidence type="ECO:0000313" key="3">
    <source>
        <dbReference type="Proteomes" id="UP001158576"/>
    </source>
</evidence>
<dbReference type="InterPro" id="IPR000626">
    <property type="entry name" value="Ubiquitin-like_dom"/>
</dbReference>
<dbReference type="Gene3D" id="3.10.20.90">
    <property type="entry name" value="Phosphatidylinositol 3-kinase Catalytic Subunit, Chain A, domain 1"/>
    <property type="match status" value="1"/>
</dbReference>
<dbReference type="InterPro" id="IPR019956">
    <property type="entry name" value="Ubiquitin_dom"/>
</dbReference>
<name>A0ABN7SUI0_OIKDI</name>
<gene>
    <name evidence="2" type="ORF">OKIOD_LOCUS9336</name>
</gene>